<evidence type="ECO:0000313" key="6">
    <source>
        <dbReference type="Proteomes" id="UP000279271"/>
    </source>
</evidence>
<protein>
    <submittedName>
        <fullName evidence="3">CDK-activating kinase assembly factor MAT1</fullName>
    </submittedName>
</protein>
<accession>A0A087SDM2</accession>
<gene>
    <name evidence="4" type="ORF">APUTEX25_000456</name>
    <name evidence="3" type="ORF">F751_6794</name>
    <name evidence="2" type="ORF">g.29264</name>
</gene>
<dbReference type="Pfam" id="PF06391">
    <property type="entry name" value="MAT1"/>
    <property type="match status" value="1"/>
</dbReference>
<evidence type="ECO:0000313" key="2">
    <source>
        <dbReference type="EMBL" id="JAT75977.1"/>
    </source>
</evidence>
<reference evidence="6" key="3">
    <citation type="journal article" date="2018" name="Algal Res.">
        <title>Characterization of plant carbon substrate utilization by Auxenochlorella protothecoides.</title>
        <authorList>
            <person name="Vogler B.W."/>
            <person name="Starkenburg S.R."/>
            <person name="Sudasinghe N."/>
            <person name="Schambach J.Y."/>
            <person name="Rollin J.A."/>
            <person name="Pattathil S."/>
            <person name="Barry A.N."/>
        </authorList>
    </citation>
    <scope>NUCLEOTIDE SEQUENCE [LARGE SCALE GENOMIC DNA]</scope>
    <source>
        <strain evidence="6">UTEX 25</strain>
    </source>
</reference>
<dbReference type="EMBL" id="QOKY01000172">
    <property type="protein sequence ID" value="RMZ54939.1"/>
    <property type="molecule type" value="Genomic_DNA"/>
</dbReference>
<proteinExistence type="predicted"/>
<dbReference type="PANTHER" id="PTHR12683:SF13">
    <property type="entry name" value="CDK-ACTIVATING KINASE ASSEMBLY FACTOR MAT1"/>
    <property type="match status" value="1"/>
</dbReference>
<dbReference type="eggNOG" id="KOG3800">
    <property type="taxonomic scope" value="Eukaryota"/>
</dbReference>
<dbReference type="GO" id="GO:0005675">
    <property type="term" value="C:transcription factor TFIIH holo complex"/>
    <property type="evidence" value="ECO:0007669"/>
    <property type="project" value="TreeGrafter"/>
</dbReference>
<keyword evidence="3" id="KW-0808">Transferase</keyword>
<dbReference type="EMBL" id="GDKF01002645">
    <property type="protein sequence ID" value="JAT75977.1"/>
    <property type="molecule type" value="Transcribed_RNA"/>
</dbReference>
<evidence type="ECO:0000313" key="3">
    <source>
        <dbReference type="EMBL" id="KFM23826.1"/>
    </source>
</evidence>
<organism evidence="3 5">
    <name type="scientific">Auxenochlorella protothecoides</name>
    <name type="common">Green microalga</name>
    <name type="synonym">Chlorella protothecoides</name>
    <dbReference type="NCBI Taxonomy" id="3075"/>
    <lineage>
        <taxon>Eukaryota</taxon>
        <taxon>Viridiplantae</taxon>
        <taxon>Chlorophyta</taxon>
        <taxon>core chlorophytes</taxon>
        <taxon>Trebouxiophyceae</taxon>
        <taxon>Chlorellales</taxon>
        <taxon>Chlorellaceae</taxon>
        <taxon>Auxenochlorella</taxon>
    </lineage>
</organism>
<sequence>MDPQLRRALQFRARVEGIFNKREEDFESKQEYDDYLEEREDIIFNLSEGIDVKANEARVEAYRLANADAIAAADARRAEEVRREAALELSRGDPGTGQGAVSGTAAAFEGGRDAEPHQGMDYTATLPAGLLNHEPGQPPPATAAGPLPDMLGMLRDGDISHADARTPMDKAAWQAMASASGWTPEFLRTKCREEAFDSVLVF</sequence>
<dbReference type="Proteomes" id="UP000279271">
    <property type="component" value="Unassembled WGS sequence"/>
</dbReference>
<reference evidence="3 5" key="1">
    <citation type="journal article" date="2014" name="BMC Genomics">
        <title>Oil accumulation mechanisms of the oleaginous microalga Chlorella protothecoides revealed through its genome, transcriptomes, and proteomes.</title>
        <authorList>
            <person name="Gao C."/>
            <person name="Wang Y."/>
            <person name="Shen Y."/>
            <person name="Yan D."/>
            <person name="He X."/>
            <person name="Dai J."/>
            <person name="Wu Q."/>
        </authorList>
    </citation>
    <scope>NUCLEOTIDE SEQUENCE [LARGE SCALE GENOMIC DNA]</scope>
    <source>
        <strain evidence="3 5">0710</strain>
    </source>
</reference>
<dbReference type="AlphaFoldDB" id="A0A087SDM2"/>
<evidence type="ECO:0000259" key="1">
    <source>
        <dbReference type="Pfam" id="PF06391"/>
    </source>
</evidence>
<dbReference type="Proteomes" id="UP000028924">
    <property type="component" value="Unassembled WGS sequence"/>
</dbReference>
<evidence type="ECO:0000313" key="5">
    <source>
        <dbReference type="Proteomes" id="UP000028924"/>
    </source>
</evidence>
<dbReference type="GO" id="GO:0006281">
    <property type="term" value="P:DNA repair"/>
    <property type="evidence" value="ECO:0007669"/>
    <property type="project" value="TreeGrafter"/>
</dbReference>
<dbReference type="OrthoDB" id="5963at2759"/>
<dbReference type="InterPro" id="IPR015877">
    <property type="entry name" value="MAT1_centre"/>
</dbReference>
<dbReference type="PANTHER" id="PTHR12683">
    <property type="entry name" value="CDK-ACTIVATING KINASE ASSEMBLY FACTOR MAT1"/>
    <property type="match status" value="1"/>
</dbReference>
<reference evidence="4" key="5">
    <citation type="submission" date="2018-11" db="EMBL/GenBank/DDBJ databases">
        <title>Characterization of plant carbon substrate utilization by Auxenochlorella protothecoides.</title>
        <authorList>
            <person name="Vogler B.W."/>
            <person name="Starkenburg S.R."/>
            <person name="Sudasinghe N."/>
            <person name="Schambach J.Y."/>
            <person name="Rollin J.A."/>
            <person name="Pattathil S."/>
            <person name="Barry A.N."/>
        </authorList>
    </citation>
    <scope>NUCLEOTIDE SEQUENCE [LARGE SCALE GENOMIC DNA]</scope>
    <source>
        <strain evidence="4">UTEX 25</strain>
    </source>
</reference>
<dbReference type="GO" id="GO:0016301">
    <property type="term" value="F:kinase activity"/>
    <property type="evidence" value="ECO:0007669"/>
    <property type="project" value="UniProtKB-KW"/>
</dbReference>
<reference evidence="2" key="2">
    <citation type="submission" date="2015-08" db="EMBL/GenBank/DDBJ databases">
        <authorList>
            <person name="Babu N.S."/>
            <person name="Beckwith C.J."/>
            <person name="Beseler K.G."/>
            <person name="Brison A."/>
            <person name="Carone J.V."/>
            <person name="Caskin T.P."/>
            <person name="Diamond M."/>
            <person name="Durham M.E."/>
            <person name="Foxe J.M."/>
            <person name="Go M."/>
            <person name="Henderson B.A."/>
            <person name="Jones I.B."/>
            <person name="McGettigan J.A."/>
            <person name="Micheletti S.J."/>
            <person name="Nasrallah M.E."/>
            <person name="Ortiz D."/>
            <person name="Piller C.R."/>
            <person name="Privatt S.R."/>
            <person name="Schneider S.L."/>
            <person name="Sharp S."/>
            <person name="Smith T.C."/>
            <person name="Stanton J.D."/>
            <person name="Ullery H.E."/>
            <person name="Wilson R.J."/>
            <person name="Serrano M.G."/>
            <person name="Buck G."/>
            <person name="Lee V."/>
            <person name="Wang Y."/>
            <person name="Carvalho R."/>
            <person name="Voegtly L."/>
            <person name="Shi R."/>
            <person name="Duckworth R."/>
            <person name="Johnson A."/>
            <person name="Loviza R."/>
            <person name="Walstead R."/>
            <person name="Shah Z."/>
            <person name="Kiflezghi M."/>
            <person name="Wade K."/>
            <person name="Ball S.L."/>
            <person name="Bradley K.W."/>
            <person name="Asai D.J."/>
            <person name="Bowman C.A."/>
            <person name="Russell D.A."/>
            <person name="Pope W.H."/>
            <person name="Jacobs-Sera D."/>
            <person name="Hendrix R.W."/>
            <person name="Hatfull G.F."/>
        </authorList>
    </citation>
    <scope>NUCLEOTIDE SEQUENCE</scope>
</reference>
<reference evidence="4" key="4">
    <citation type="submission" date="2018-10" db="EMBL/GenBank/DDBJ databases">
        <authorList>
            <person name="Hovde B."/>
            <person name="Zhang X."/>
        </authorList>
    </citation>
    <scope>NUCLEOTIDE SEQUENCE [LARGE SCALE GENOMIC DNA]</scope>
    <source>
        <strain evidence="4">UTEX 25</strain>
    </source>
</reference>
<keyword evidence="3" id="KW-0418">Kinase</keyword>
<keyword evidence="5" id="KW-1185">Reference proteome</keyword>
<name>A0A087SDM2_AUXPR</name>
<dbReference type="KEGG" id="apro:F751_6794"/>
<dbReference type="EMBL" id="KL662101">
    <property type="protein sequence ID" value="KFM23826.1"/>
    <property type="molecule type" value="Genomic_DNA"/>
</dbReference>
<dbReference type="GeneID" id="23618185"/>
<evidence type="ECO:0000313" key="4">
    <source>
        <dbReference type="EMBL" id="RMZ54939.1"/>
    </source>
</evidence>
<dbReference type="GO" id="GO:0006357">
    <property type="term" value="P:regulation of transcription by RNA polymerase II"/>
    <property type="evidence" value="ECO:0007669"/>
    <property type="project" value="TreeGrafter"/>
</dbReference>
<dbReference type="RefSeq" id="XP_011396704.1">
    <property type="nucleotide sequence ID" value="XM_011398402.1"/>
</dbReference>
<dbReference type="STRING" id="3075.A0A087SDM2"/>
<feature type="domain" description="MAT1 centre" evidence="1">
    <location>
        <begin position="2"/>
        <end position="81"/>
    </location>
</feature>